<evidence type="ECO:0000313" key="4">
    <source>
        <dbReference type="EMBL" id="CAE0613186.1"/>
    </source>
</evidence>
<dbReference type="PANTHER" id="PTHR12455">
    <property type="entry name" value="NUCLEOLAR COMPLEX PROTEIN 4"/>
    <property type="match status" value="1"/>
</dbReference>
<proteinExistence type="inferred from homology"/>
<evidence type="ECO:0000256" key="1">
    <source>
        <dbReference type="ARBA" id="ARBA00007797"/>
    </source>
</evidence>
<dbReference type="EMBL" id="HBIS01008296">
    <property type="protein sequence ID" value="CAE0613186.1"/>
    <property type="molecule type" value="Transcribed_RNA"/>
</dbReference>
<accession>A0A7S3XGK9</accession>
<feature type="domain" description="CCAAT-binding factor" evidence="3">
    <location>
        <begin position="203"/>
        <end position="375"/>
    </location>
</feature>
<dbReference type="InterPro" id="IPR005612">
    <property type="entry name" value="CCAAT-binding_factor"/>
</dbReference>
<dbReference type="InterPro" id="IPR027193">
    <property type="entry name" value="Noc4"/>
</dbReference>
<dbReference type="GO" id="GO:0030692">
    <property type="term" value="C:Noc4p-Nop14p complex"/>
    <property type="evidence" value="ECO:0007669"/>
    <property type="project" value="TreeGrafter"/>
</dbReference>
<organism evidence="4">
    <name type="scientific">Picocystis salinarum</name>
    <dbReference type="NCBI Taxonomy" id="88271"/>
    <lineage>
        <taxon>Eukaryota</taxon>
        <taxon>Viridiplantae</taxon>
        <taxon>Chlorophyta</taxon>
        <taxon>Picocystophyceae</taxon>
        <taxon>Picocystales</taxon>
        <taxon>Picocystaceae</taxon>
        <taxon>Picocystis</taxon>
    </lineage>
</organism>
<dbReference type="AlphaFoldDB" id="A0A7S3XGK9"/>
<dbReference type="Pfam" id="PF03914">
    <property type="entry name" value="CBF"/>
    <property type="match status" value="1"/>
</dbReference>
<gene>
    <name evidence="4" type="ORF">PSAL00342_LOCUS7085</name>
</gene>
<dbReference type="PANTHER" id="PTHR12455:SF0">
    <property type="entry name" value="NUCLEOLAR COMPLEX PROTEIN 4 HOMOLOG"/>
    <property type="match status" value="1"/>
</dbReference>
<reference evidence="4" key="1">
    <citation type="submission" date="2021-01" db="EMBL/GenBank/DDBJ databases">
        <authorList>
            <person name="Corre E."/>
            <person name="Pelletier E."/>
            <person name="Niang G."/>
            <person name="Scheremetjew M."/>
            <person name="Finn R."/>
            <person name="Kale V."/>
            <person name="Holt S."/>
            <person name="Cochrane G."/>
            <person name="Meng A."/>
            <person name="Brown T."/>
            <person name="Cohen L."/>
        </authorList>
    </citation>
    <scope>NUCLEOTIDE SEQUENCE</scope>
    <source>
        <strain evidence="4">CCMP1897</strain>
    </source>
</reference>
<name>A0A7S3XGK9_9CHLO</name>
<dbReference type="GO" id="GO:0042254">
    <property type="term" value="P:ribosome biogenesis"/>
    <property type="evidence" value="ECO:0007669"/>
    <property type="project" value="InterPro"/>
</dbReference>
<sequence length="446" mass="49593">MAARSRVATSNLATKLRQCCASGGRFDEGTYEELLLSILREEERERRCDSLASLADEATKFLDVRACTWKICANLLHKMQKKGKKKRERMVKQVGLVLLVLPAKFEDGTKGKRKALADTLPDAEKNAKEGRDSWWRKKSKQKLWFSRAWTELLLGGTPDTAVLKLVLPRLRDDVLPNLQEPLMLSNLLLDLTDVGGATGARSLGALLDLVQQHGLECPRVYDKVYRLLDQKRFASLFPRSGKGEGPILLSRLLSSTHVPAYVAAAYAKRMARRATRAGPPSAIGGLALAFNALRRHAACSIMLQRAQLGTGRTVPLPAARSSLGDSSQTGSPDEGKDPFCDDQEDPANAHALESAFWEVGLLQRKHYNPQVRAFATLFDVEEASLRSRTRDVDVEPLAQASYTSMIRESARRPAKKLQMDYVEEVPNFLFGTQKDANCFPGWTWAQ</sequence>
<feature type="region of interest" description="Disordered" evidence="2">
    <location>
        <begin position="314"/>
        <end position="345"/>
    </location>
</feature>
<protein>
    <recommendedName>
        <fullName evidence="3">CCAAT-binding factor domain-containing protein</fullName>
    </recommendedName>
</protein>
<comment type="similarity">
    <text evidence="1">Belongs to the CBF/MAK21 family.</text>
</comment>
<evidence type="ECO:0000259" key="3">
    <source>
        <dbReference type="Pfam" id="PF03914"/>
    </source>
</evidence>
<evidence type="ECO:0000256" key="2">
    <source>
        <dbReference type="SAM" id="MobiDB-lite"/>
    </source>
</evidence>
<dbReference type="GO" id="GO:0032040">
    <property type="term" value="C:small-subunit processome"/>
    <property type="evidence" value="ECO:0007669"/>
    <property type="project" value="TreeGrafter"/>
</dbReference>